<dbReference type="InterPro" id="IPR001849">
    <property type="entry name" value="PH_domain"/>
</dbReference>
<evidence type="ECO:0000313" key="2">
    <source>
        <dbReference type="EMBL" id="SNX49670.1"/>
    </source>
</evidence>
<accession>A0A240ENW2</accession>
<evidence type="ECO:0000259" key="1">
    <source>
        <dbReference type="PROSITE" id="PS50003"/>
    </source>
</evidence>
<proteinExistence type="predicted"/>
<reference evidence="3" key="1">
    <citation type="submission" date="2016-06" db="EMBL/GenBank/DDBJ databases">
        <authorList>
            <person name="Rodrigo-Torres L."/>
            <person name="Arahal R.D."/>
            <person name="Lucena T."/>
        </authorList>
    </citation>
    <scope>NUCLEOTIDE SEQUENCE [LARGE SCALE GENOMIC DNA]</scope>
    <source>
        <strain evidence="3">CECT8203</strain>
    </source>
</reference>
<dbReference type="PROSITE" id="PS50003">
    <property type="entry name" value="PH_DOMAIN"/>
    <property type="match status" value="1"/>
</dbReference>
<protein>
    <recommendedName>
        <fullName evidence="1">PH domain-containing protein</fullName>
    </recommendedName>
</protein>
<feature type="domain" description="PH" evidence="1">
    <location>
        <begin position="1"/>
        <end position="21"/>
    </location>
</feature>
<gene>
    <name evidence="2" type="ORF">VTH8203_03318</name>
</gene>
<name>A0A240ENW2_9VIBR</name>
<dbReference type="Proteomes" id="UP000219336">
    <property type="component" value="Unassembled WGS sequence"/>
</dbReference>
<dbReference type="AlphaFoldDB" id="A0A240ENW2"/>
<evidence type="ECO:0000313" key="3">
    <source>
        <dbReference type="Proteomes" id="UP000219336"/>
    </source>
</evidence>
<dbReference type="EMBL" id="OANU01000068">
    <property type="protein sequence ID" value="SNX49670.1"/>
    <property type="molecule type" value="Genomic_DNA"/>
</dbReference>
<sequence>METQTNEEALEWLDAMEIGFELPDCEEWSQTED</sequence>
<keyword evidence="3" id="KW-1185">Reference proteome</keyword>
<organism evidence="2 3">
    <name type="scientific">Vibrio thalassae</name>
    <dbReference type="NCBI Taxonomy" id="1243014"/>
    <lineage>
        <taxon>Bacteria</taxon>
        <taxon>Pseudomonadati</taxon>
        <taxon>Pseudomonadota</taxon>
        <taxon>Gammaproteobacteria</taxon>
        <taxon>Vibrionales</taxon>
        <taxon>Vibrionaceae</taxon>
        <taxon>Vibrio</taxon>
    </lineage>
</organism>